<dbReference type="AlphaFoldDB" id="A0A150P623"/>
<dbReference type="EMBL" id="JELY01002959">
    <property type="protein sequence ID" value="KYF51149.1"/>
    <property type="molecule type" value="Genomic_DNA"/>
</dbReference>
<dbReference type="Proteomes" id="UP000075420">
    <property type="component" value="Unassembled WGS sequence"/>
</dbReference>
<name>A0A150P623_SORCE</name>
<proteinExistence type="predicted"/>
<reference evidence="1 2" key="1">
    <citation type="submission" date="2014-02" db="EMBL/GenBank/DDBJ databases">
        <title>The small core and large imbalanced accessory genome model reveals a collaborative survival strategy of Sorangium cellulosum strains in nature.</title>
        <authorList>
            <person name="Han K."/>
            <person name="Peng R."/>
            <person name="Blom J."/>
            <person name="Li Y.-Z."/>
        </authorList>
    </citation>
    <scope>NUCLEOTIDE SEQUENCE [LARGE SCALE GENOMIC DNA]</scope>
    <source>
        <strain evidence="1 2">So0157-25</strain>
    </source>
</reference>
<accession>A0A150P623</accession>
<protein>
    <submittedName>
        <fullName evidence="1">Uncharacterized protein</fullName>
    </submittedName>
</protein>
<gene>
    <name evidence="1" type="ORF">BE08_44325</name>
</gene>
<sequence>MSAKIPSGLSQVPRPVLERLLEAIDRGRLECPLSELELLASGHGALVPAILDALGGLDAGAATAALRLVLAERTHRPPPRLGLVCTGPEARGSVARDTAILVRDLFEGAKRSVIVGGYAFDRPGILEPLHATMQSRGVKALLFLDIPGEARSAQDADAFATAAIDRFFREVWTFGAPKPNVYYDPRTAMPGPPGRACTRSASWWTTSGR</sequence>
<evidence type="ECO:0000313" key="2">
    <source>
        <dbReference type="Proteomes" id="UP000075420"/>
    </source>
</evidence>
<organism evidence="1 2">
    <name type="scientific">Sorangium cellulosum</name>
    <name type="common">Polyangium cellulosum</name>
    <dbReference type="NCBI Taxonomy" id="56"/>
    <lineage>
        <taxon>Bacteria</taxon>
        <taxon>Pseudomonadati</taxon>
        <taxon>Myxococcota</taxon>
        <taxon>Polyangia</taxon>
        <taxon>Polyangiales</taxon>
        <taxon>Polyangiaceae</taxon>
        <taxon>Sorangium</taxon>
    </lineage>
</organism>
<evidence type="ECO:0000313" key="1">
    <source>
        <dbReference type="EMBL" id="KYF51149.1"/>
    </source>
</evidence>
<comment type="caution">
    <text evidence="1">The sequence shown here is derived from an EMBL/GenBank/DDBJ whole genome shotgun (WGS) entry which is preliminary data.</text>
</comment>